<feature type="transmembrane region" description="Helical" evidence="1">
    <location>
        <begin position="37"/>
        <end position="53"/>
    </location>
</feature>
<evidence type="ECO:0000313" key="3">
    <source>
        <dbReference type="Proteomes" id="UP001589747"/>
    </source>
</evidence>
<feature type="transmembrane region" description="Helical" evidence="1">
    <location>
        <begin position="6"/>
        <end position="25"/>
    </location>
</feature>
<gene>
    <name evidence="2" type="ORF">ACFFSY_01925</name>
</gene>
<dbReference type="Proteomes" id="UP001589747">
    <property type="component" value="Unassembled WGS sequence"/>
</dbReference>
<evidence type="ECO:0000256" key="1">
    <source>
        <dbReference type="SAM" id="Phobius"/>
    </source>
</evidence>
<organism evidence="2 3">
    <name type="scientific">Paenibacillus aurantiacus</name>
    <dbReference type="NCBI Taxonomy" id="1936118"/>
    <lineage>
        <taxon>Bacteria</taxon>
        <taxon>Bacillati</taxon>
        <taxon>Bacillota</taxon>
        <taxon>Bacilli</taxon>
        <taxon>Bacillales</taxon>
        <taxon>Paenibacillaceae</taxon>
        <taxon>Paenibacillus</taxon>
    </lineage>
</organism>
<keyword evidence="1" id="KW-0472">Membrane</keyword>
<proteinExistence type="predicted"/>
<keyword evidence="1" id="KW-1133">Transmembrane helix</keyword>
<sequence>MAGNILYFFYSGFVLVAWMAILVIFAMKKDVGSMKKVVLVTTPLVVLCGFYFWNGEFNNVVKSYMFSSKAFECDYTAELTHLSIPLPNRTVFMGKENACSPFYLTYADEKTFTDFYEEELGKMRINEDIQTFHPVEQGFMIELSSGSTIDILLDEDDRLLSIDYKQK</sequence>
<comment type="caution">
    <text evidence="2">The sequence shown here is derived from an EMBL/GenBank/DDBJ whole genome shotgun (WGS) entry which is preliminary data.</text>
</comment>
<accession>A0ABV5KHJ4</accession>
<reference evidence="2 3" key="1">
    <citation type="submission" date="2024-09" db="EMBL/GenBank/DDBJ databases">
        <authorList>
            <person name="Sun Q."/>
            <person name="Mori K."/>
        </authorList>
    </citation>
    <scope>NUCLEOTIDE SEQUENCE [LARGE SCALE GENOMIC DNA]</scope>
    <source>
        <strain evidence="2 3">TISTR 2452</strain>
    </source>
</reference>
<dbReference type="RefSeq" id="WP_377489062.1">
    <property type="nucleotide sequence ID" value="NZ_JBHMDO010000003.1"/>
</dbReference>
<evidence type="ECO:0000313" key="2">
    <source>
        <dbReference type="EMBL" id="MFB9324696.1"/>
    </source>
</evidence>
<dbReference type="EMBL" id="JBHMDO010000003">
    <property type="protein sequence ID" value="MFB9324696.1"/>
    <property type="molecule type" value="Genomic_DNA"/>
</dbReference>
<keyword evidence="1" id="KW-0812">Transmembrane</keyword>
<protein>
    <submittedName>
        <fullName evidence="2">Uncharacterized protein</fullName>
    </submittedName>
</protein>
<name>A0ABV5KHJ4_9BACL</name>
<keyword evidence="3" id="KW-1185">Reference proteome</keyword>